<keyword evidence="3" id="KW-0520">NAD</keyword>
<keyword evidence="4" id="KW-0479">Metal-binding</keyword>
<feature type="binding site" evidence="4">
    <location>
        <position position="132"/>
    </location>
    <ligand>
        <name>Zn(2+)</name>
        <dbReference type="ChEBI" id="CHEBI:29105"/>
    </ligand>
</feature>
<feature type="binding site" evidence="4">
    <location>
        <position position="135"/>
    </location>
    <ligand>
        <name>Zn(2+)</name>
        <dbReference type="ChEBI" id="CHEBI:29105"/>
    </ligand>
</feature>
<accession>A0ABN6Z2I3</accession>
<evidence type="ECO:0000256" key="4">
    <source>
        <dbReference type="PROSITE-ProRule" id="PRU00236"/>
    </source>
</evidence>
<dbReference type="PANTHER" id="PTHR11085:SF4">
    <property type="entry name" value="NAD-DEPENDENT PROTEIN DEACYLASE"/>
    <property type="match status" value="1"/>
</dbReference>
<dbReference type="EC" id="2.3.1.286" evidence="1"/>
<keyword evidence="2" id="KW-0808">Transferase</keyword>
<organism evidence="6 7">
    <name type="scientific">Claveliimonas bilis</name>
    <dbReference type="NCBI Taxonomy" id="3028070"/>
    <lineage>
        <taxon>Bacteria</taxon>
        <taxon>Bacillati</taxon>
        <taxon>Bacillota</taxon>
        <taxon>Clostridia</taxon>
        <taxon>Lachnospirales</taxon>
        <taxon>Lachnospiraceae</taxon>
        <taxon>Claveliimonas</taxon>
    </lineage>
</organism>
<dbReference type="PANTHER" id="PTHR11085">
    <property type="entry name" value="NAD-DEPENDENT PROTEIN DEACYLASE SIRTUIN-5, MITOCHONDRIAL-RELATED"/>
    <property type="match status" value="1"/>
</dbReference>
<dbReference type="SUPFAM" id="SSF52467">
    <property type="entry name" value="DHS-like NAD/FAD-binding domain"/>
    <property type="match status" value="1"/>
</dbReference>
<protein>
    <recommendedName>
        <fullName evidence="1">protein acetyllysine N-acetyltransferase</fullName>
        <ecNumber evidence="1">2.3.1.286</ecNumber>
    </recommendedName>
</protein>
<dbReference type="Pfam" id="PF02146">
    <property type="entry name" value="SIR2"/>
    <property type="match status" value="1"/>
</dbReference>
<sequence length="251" mass="29004">MSDITEIICQILKKSRYTVALSGFGMLVESGYPAIRDGGESYDIEQKYGYSTEEIFSSSFFSTRKPQFYDFYRKEILSALDTPPGKGFYEMARLEEMGILQTIITRRIFHLPSRAGCKKVIELHGNVYRNYCTHCGQEYSMEYVRDGEKIPLCEKCKQAIRPDVRLFGEMVDNQVITRAATEIQKADVLLVLGTNLKSYLCTQLLDYYEGDKLLLISKEQHFSDKFADIYWNSRVDDALDKIITEMEKNNE</sequence>
<feature type="binding site" evidence="4">
    <location>
        <position position="153"/>
    </location>
    <ligand>
        <name>Zn(2+)</name>
        <dbReference type="ChEBI" id="CHEBI:29105"/>
    </ligand>
</feature>
<dbReference type="InterPro" id="IPR003000">
    <property type="entry name" value="Sirtuin"/>
</dbReference>
<dbReference type="PROSITE" id="PS50305">
    <property type="entry name" value="SIRTUIN"/>
    <property type="match status" value="1"/>
</dbReference>
<proteinExistence type="predicted"/>
<evidence type="ECO:0000259" key="5">
    <source>
        <dbReference type="PROSITE" id="PS50305"/>
    </source>
</evidence>
<keyword evidence="7" id="KW-1185">Reference proteome</keyword>
<dbReference type="RefSeq" id="WP_316266928.1">
    <property type="nucleotide sequence ID" value="NZ_AP027742.1"/>
</dbReference>
<evidence type="ECO:0000313" key="7">
    <source>
        <dbReference type="Proteomes" id="UP001305815"/>
    </source>
</evidence>
<dbReference type="InterPro" id="IPR029035">
    <property type="entry name" value="DHS-like_NAD/FAD-binding_dom"/>
</dbReference>
<feature type="binding site" evidence="4">
    <location>
        <position position="156"/>
    </location>
    <ligand>
        <name>Zn(2+)</name>
        <dbReference type="ChEBI" id="CHEBI:29105"/>
    </ligand>
</feature>
<name>A0ABN6Z2I3_9FIRM</name>
<keyword evidence="4" id="KW-0862">Zinc</keyword>
<evidence type="ECO:0000313" key="6">
    <source>
        <dbReference type="EMBL" id="BDZ77275.1"/>
    </source>
</evidence>
<evidence type="ECO:0000256" key="2">
    <source>
        <dbReference type="ARBA" id="ARBA00022679"/>
    </source>
</evidence>
<dbReference type="EMBL" id="AP027742">
    <property type="protein sequence ID" value="BDZ77275.1"/>
    <property type="molecule type" value="Genomic_DNA"/>
</dbReference>
<reference evidence="7" key="1">
    <citation type="journal article" date="2023" name="Int. J. Syst. Evol. Microbiol.">
        <title>Claveliimonas bilis gen. nov., sp. nov., deoxycholic acid-producing bacteria isolated from human faeces, and reclassification of Sellimonas monacensis Zenner et al. 2021 as Claveliimonas monacensis comb. nov.</title>
        <authorList>
            <person name="Hisatomi A."/>
            <person name="Kastawa N.W.E.P.G."/>
            <person name="Song I."/>
            <person name="Ohkuma M."/>
            <person name="Fukiya S."/>
            <person name="Sakamoto M."/>
        </authorList>
    </citation>
    <scope>NUCLEOTIDE SEQUENCE [LARGE SCALE GENOMIC DNA]</scope>
    <source>
        <strain evidence="7">12BBH14</strain>
    </source>
</reference>
<dbReference type="Proteomes" id="UP001305815">
    <property type="component" value="Chromosome"/>
</dbReference>
<dbReference type="Gene3D" id="3.40.50.1220">
    <property type="entry name" value="TPP-binding domain"/>
    <property type="match status" value="1"/>
</dbReference>
<dbReference type="Gene3D" id="3.30.1600.10">
    <property type="entry name" value="SIR2/SIRT2 'Small Domain"/>
    <property type="match status" value="1"/>
</dbReference>
<gene>
    <name evidence="6" type="primary">sir2_1</name>
    <name evidence="6" type="ORF">Lac1_14580</name>
</gene>
<feature type="active site" description="Proton acceptor" evidence="4">
    <location>
        <position position="124"/>
    </location>
</feature>
<dbReference type="InterPro" id="IPR050134">
    <property type="entry name" value="NAD-dep_sirtuin_deacylases"/>
</dbReference>
<evidence type="ECO:0000256" key="3">
    <source>
        <dbReference type="ARBA" id="ARBA00023027"/>
    </source>
</evidence>
<dbReference type="InterPro" id="IPR026590">
    <property type="entry name" value="Ssirtuin_cat_dom"/>
</dbReference>
<feature type="domain" description="Deacetylase sirtuin-type" evidence="5">
    <location>
        <begin position="1"/>
        <end position="251"/>
    </location>
</feature>
<evidence type="ECO:0000256" key="1">
    <source>
        <dbReference type="ARBA" id="ARBA00012928"/>
    </source>
</evidence>
<dbReference type="InterPro" id="IPR026591">
    <property type="entry name" value="Sirtuin_cat_small_dom_sf"/>
</dbReference>